<evidence type="ECO:0000256" key="4">
    <source>
        <dbReference type="ARBA" id="ARBA00022801"/>
    </source>
</evidence>
<dbReference type="GO" id="GO:0046872">
    <property type="term" value="F:metal ion binding"/>
    <property type="evidence" value="ECO:0007669"/>
    <property type="project" value="UniProtKB-KW"/>
</dbReference>
<evidence type="ECO:0000259" key="9">
    <source>
        <dbReference type="SMART" id="SM00479"/>
    </source>
</evidence>
<evidence type="ECO:0000313" key="10">
    <source>
        <dbReference type="EMBL" id="PVD22328.1"/>
    </source>
</evidence>
<evidence type="ECO:0000256" key="6">
    <source>
        <dbReference type="ARBA" id="ARBA00022842"/>
    </source>
</evidence>
<keyword evidence="6" id="KW-0460">Magnesium</keyword>
<organism evidence="10 11">
    <name type="scientific">Pomacea canaliculata</name>
    <name type="common">Golden apple snail</name>
    <dbReference type="NCBI Taxonomy" id="400727"/>
    <lineage>
        <taxon>Eukaryota</taxon>
        <taxon>Metazoa</taxon>
        <taxon>Spiralia</taxon>
        <taxon>Lophotrochozoa</taxon>
        <taxon>Mollusca</taxon>
        <taxon>Gastropoda</taxon>
        <taxon>Caenogastropoda</taxon>
        <taxon>Architaenioglossa</taxon>
        <taxon>Ampullarioidea</taxon>
        <taxon>Ampullariidae</taxon>
        <taxon>Pomacea</taxon>
    </lineage>
</organism>
<keyword evidence="3" id="KW-0479">Metal-binding</keyword>
<evidence type="ECO:0000256" key="2">
    <source>
        <dbReference type="ARBA" id="ARBA00022722"/>
    </source>
</evidence>
<gene>
    <name evidence="10" type="ORF">C0Q70_18138</name>
</gene>
<feature type="region of interest" description="Disordered" evidence="8">
    <location>
        <begin position="1"/>
        <end position="42"/>
    </location>
</feature>
<evidence type="ECO:0000256" key="3">
    <source>
        <dbReference type="ARBA" id="ARBA00022723"/>
    </source>
</evidence>
<keyword evidence="2" id="KW-0540">Nuclease</keyword>
<dbReference type="InterPro" id="IPR013520">
    <property type="entry name" value="Ribonucl_H"/>
</dbReference>
<feature type="compositionally biased region" description="Polar residues" evidence="8">
    <location>
        <begin position="1"/>
        <end position="27"/>
    </location>
</feature>
<dbReference type="AlphaFoldDB" id="A0A2T7NMD6"/>
<dbReference type="OrthoDB" id="6126764at2759"/>
<dbReference type="GO" id="GO:0006308">
    <property type="term" value="P:DNA catabolic process"/>
    <property type="evidence" value="ECO:0007669"/>
    <property type="project" value="TreeGrafter"/>
</dbReference>
<keyword evidence="11" id="KW-1185">Reference proteome</keyword>
<dbReference type="PANTHER" id="PTHR13058:SF22">
    <property type="entry name" value="EXODEOXYRIBONUCLEASE III"/>
    <property type="match status" value="1"/>
</dbReference>
<evidence type="ECO:0000256" key="1">
    <source>
        <dbReference type="ARBA" id="ARBA00001946"/>
    </source>
</evidence>
<dbReference type="InterPro" id="IPR040393">
    <property type="entry name" value="TREX1/2"/>
</dbReference>
<name>A0A2T7NMD6_POMCA</name>
<dbReference type="InterPro" id="IPR036397">
    <property type="entry name" value="RNaseH_sf"/>
</dbReference>
<dbReference type="InterPro" id="IPR057617">
    <property type="entry name" value="PML_C"/>
</dbReference>
<dbReference type="EMBL" id="PZQS01000011">
    <property type="protein sequence ID" value="PVD22328.1"/>
    <property type="molecule type" value="Genomic_DNA"/>
</dbReference>
<comment type="similarity">
    <text evidence="7">Belongs to the exonuclease superfamily. TREX family.</text>
</comment>
<evidence type="ECO:0000313" key="11">
    <source>
        <dbReference type="Proteomes" id="UP000245119"/>
    </source>
</evidence>
<dbReference type="SMART" id="SM00479">
    <property type="entry name" value="EXOIII"/>
    <property type="match status" value="1"/>
</dbReference>
<feature type="domain" description="Exonuclease" evidence="9">
    <location>
        <begin position="51"/>
        <end position="222"/>
    </location>
</feature>
<dbReference type="OMA" id="ENECHIL"/>
<evidence type="ECO:0000256" key="5">
    <source>
        <dbReference type="ARBA" id="ARBA00022839"/>
    </source>
</evidence>
<sequence>MATSSQGEGQPNIPTSTMASEQSNNSDGAAGPSGIPRAVPVPKQRPVPLTRQVVFDLGITGLENECHILRISASRLDVPVNEEYFNKYVLPKREISYWVQEIFKYSVQGDNLYRNGVQLPTLRIRQALSEFLEFLGDEPVTLIAHHSRRIDFPVLYNAMKACDMLPEFEKKATGFVDTLPLFRGVWQDFGPYRLRTLYGKLFPREEQNISNVMVLKTLVGHPDVTDEAVSKHSFDFTYVAQAAKRSFEKKSNLPSWKPLITSRFVSKSMAQRAAASGLAVHHLLLAYEWGEEQGVLDVLTEITSDGKPRVTKDKKVLEKIVSFITKGSFDDEQENESLEDEDDFYQN</sequence>
<evidence type="ECO:0000256" key="8">
    <source>
        <dbReference type="SAM" id="MobiDB-lite"/>
    </source>
</evidence>
<dbReference type="PANTHER" id="PTHR13058">
    <property type="entry name" value="THREE PRIME REPAIR EXONUCLEASE 1, 2"/>
    <property type="match status" value="1"/>
</dbReference>
<keyword evidence="4" id="KW-0378">Hydrolase</keyword>
<keyword evidence="5" id="KW-0269">Exonuclease</keyword>
<dbReference type="SUPFAM" id="SSF53098">
    <property type="entry name" value="Ribonuclease H-like"/>
    <property type="match status" value="1"/>
</dbReference>
<evidence type="ECO:0000256" key="7">
    <source>
        <dbReference type="ARBA" id="ARBA00025769"/>
    </source>
</evidence>
<dbReference type="GO" id="GO:0003676">
    <property type="term" value="F:nucleic acid binding"/>
    <property type="evidence" value="ECO:0007669"/>
    <property type="project" value="InterPro"/>
</dbReference>
<dbReference type="Gene3D" id="3.30.420.10">
    <property type="entry name" value="Ribonuclease H-like superfamily/Ribonuclease H"/>
    <property type="match status" value="1"/>
</dbReference>
<comment type="cofactor">
    <cofactor evidence="1">
        <name>Mg(2+)</name>
        <dbReference type="ChEBI" id="CHEBI:18420"/>
    </cofactor>
</comment>
<dbReference type="Pfam" id="PF25244">
    <property type="entry name" value="PML_C"/>
    <property type="match status" value="1"/>
</dbReference>
<dbReference type="GO" id="GO:0005737">
    <property type="term" value="C:cytoplasm"/>
    <property type="evidence" value="ECO:0007669"/>
    <property type="project" value="TreeGrafter"/>
</dbReference>
<reference evidence="10 11" key="1">
    <citation type="submission" date="2018-04" db="EMBL/GenBank/DDBJ databases">
        <title>The genome of golden apple snail Pomacea canaliculata provides insight into stress tolerance and invasive adaptation.</title>
        <authorList>
            <person name="Liu C."/>
            <person name="Liu B."/>
            <person name="Ren Y."/>
            <person name="Zhang Y."/>
            <person name="Wang H."/>
            <person name="Li S."/>
            <person name="Jiang F."/>
            <person name="Yin L."/>
            <person name="Zhang G."/>
            <person name="Qian W."/>
            <person name="Fan W."/>
        </authorList>
    </citation>
    <scope>NUCLEOTIDE SEQUENCE [LARGE SCALE GENOMIC DNA]</scope>
    <source>
        <strain evidence="10">SZHN2017</strain>
        <tissue evidence="10">Muscle</tissue>
    </source>
</reference>
<dbReference type="Proteomes" id="UP000245119">
    <property type="component" value="Linkage Group LG11"/>
</dbReference>
<dbReference type="InterPro" id="IPR012337">
    <property type="entry name" value="RNaseH-like_sf"/>
</dbReference>
<dbReference type="GO" id="GO:0008296">
    <property type="term" value="F:3'-5'-DNA exonuclease activity"/>
    <property type="evidence" value="ECO:0007669"/>
    <property type="project" value="TreeGrafter"/>
</dbReference>
<proteinExistence type="inferred from homology"/>
<accession>A0A2T7NMD6</accession>
<protein>
    <recommendedName>
        <fullName evidence="9">Exonuclease domain-containing protein</fullName>
    </recommendedName>
</protein>
<comment type="caution">
    <text evidence="10">The sequence shown here is derived from an EMBL/GenBank/DDBJ whole genome shotgun (WGS) entry which is preliminary data.</text>
</comment>